<dbReference type="OrthoDB" id="56536at2157"/>
<dbReference type="SUPFAM" id="SSF53271">
    <property type="entry name" value="PRTase-like"/>
    <property type="match status" value="1"/>
</dbReference>
<protein>
    <submittedName>
        <fullName evidence="2">Phosphoribosyltransferase</fullName>
    </submittedName>
</protein>
<feature type="domain" description="Phosphoribosyltransferase" evidence="1">
    <location>
        <begin position="17"/>
        <end position="179"/>
    </location>
</feature>
<reference evidence="2 4" key="1">
    <citation type="journal article" date="2010" name="J. Bacteriol.">
        <title>Complete genome sequence of Halalkalicoccus jeotgali B3(T), an extremely halophilic archaeon.</title>
        <authorList>
            <person name="Roh S.W."/>
            <person name="Nam Y.D."/>
            <person name="Nam S.H."/>
            <person name="Choi S.H."/>
            <person name="Park H.S."/>
            <person name="Bae J.W."/>
        </authorList>
    </citation>
    <scope>NUCLEOTIDE SEQUENCE [LARGE SCALE GENOMIC DNA]</scope>
    <source>
        <strain evidence="2">B3</strain>
        <strain evidence="4">DSM 18796 / CECT 7217 / JCM 14584 / KCTC 4019 / B3</strain>
    </source>
</reference>
<dbReference type="GO" id="GO:0016757">
    <property type="term" value="F:glycosyltransferase activity"/>
    <property type="evidence" value="ECO:0007669"/>
    <property type="project" value="UniProtKB-KW"/>
</dbReference>
<keyword evidence="5" id="KW-1185">Reference proteome</keyword>
<dbReference type="STRING" id="795797.HacjB3_01255"/>
<evidence type="ECO:0000313" key="2">
    <source>
        <dbReference type="EMBL" id="ADJ13644.1"/>
    </source>
</evidence>
<proteinExistence type="predicted"/>
<dbReference type="AlphaFoldDB" id="D8J563"/>
<keyword evidence="2" id="KW-0328">Glycosyltransferase</keyword>
<evidence type="ECO:0000313" key="3">
    <source>
        <dbReference type="EMBL" id="ELY33334.1"/>
    </source>
</evidence>
<dbReference type="CDD" id="cd06223">
    <property type="entry name" value="PRTases_typeI"/>
    <property type="match status" value="1"/>
</dbReference>
<evidence type="ECO:0000313" key="5">
    <source>
        <dbReference type="Proteomes" id="UP000011645"/>
    </source>
</evidence>
<dbReference type="KEGG" id="hje:HacjB3_01255"/>
<reference evidence="3 5" key="2">
    <citation type="journal article" date="2014" name="PLoS Genet.">
        <title>Phylogenetically driven sequencing of extremely halophilic archaea reveals strategies for static and dynamic osmo-response.</title>
        <authorList>
            <person name="Becker E.A."/>
            <person name="Seitzer P.M."/>
            <person name="Tritt A."/>
            <person name="Larsen D."/>
            <person name="Krusor M."/>
            <person name="Yao A.I."/>
            <person name="Wu D."/>
            <person name="Madern D."/>
            <person name="Eisen J.A."/>
            <person name="Darling A.E."/>
            <person name="Facciotti M.T."/>
        </authorList>
    </citation>
    <scope>NUCLEOTIDE SEQUENCE [LARGE SCALE GENOMIC DNA]</scope>
    <source>
        <strain evidence="3">B3</strain>
        <strain evidence="5">DSM 18796 / CECT 7217 / JCM 14584 / KCTC 4019 / B3</strain>
    </source>
</reference>
<keyword evidence="3" id="KW-0808">Transferase</keyword>
<dbReference type="eggNOG" id="arCOG00041">
    <property type="taxonomic scope" value="Archaea"/>
</dbReference>
<sequence length="211" mass="21932">MSALPFADRTDAGERLADLLEDRGVSADRVLAIPRGGLPVGRAVADALSIPLDVIVARKVGAPDNPELAIGAVGADGSLWRNDALIHQLNVPEAYVESRAAREAQAAREKRDRYRGSRGPLDLAGEAALIVDDGIATGATAVACIRQARAGGARRVALAAPVAPPEVVADLETEADDVLALVTPADFGAVGRFYRSFDPVADEVAMGYLDG</sequence>
<dbReference type="EMBL" id="AOHV01000043">
    <property type="protein sequence ID" value="ELY33334.1"/>
    <property type="molecule type" value="Genomic_DNA"/>
</dbReference>
<dbReference type="GeneID" id="9418045"/>
<dbReference type="Gene3D" id="3.30.1310.20">
    <property type="entry name" value="PRTase-like"/>
    <property type="match status" value="1"/>
</dbReference>
<organism evidence="2 4">
    <name type="scientific">Halalkalicoccus jeotgali (strain DSM 18796 / CECT 7217 / JCM 14584 / KCTC 4019 / B3)</name>
    <dbReference type="NCBI Taxonomy" id="795797"/>
    <lineage>
        <taxon>Archaea</taxon>
        <taxon>Methanobacteriati</taxon>
        <taxon>Methanobacteriota</taxon>
        <taxon>Stenosarchaea group</taxon>
        <taxon>Halobacteria</taxon>
        <taxon>Halobacteriales</taxon>
        <taxon>Halococcaceae</taxon>
        <taxon>Halalkalicoccus</taxon>
    </lineage>
</organism>
<evidence type="ECO:0000313" key="4">
    <source>
        <dbReference type="Proteomes" id="UP000000390"/>
    </source>
</evidence>
<gene>
    <name evidence="2" type="ordered locus">HacjB3_01255</name>
    <name evidence="3" type="ORF">C497_18077</name>
</gene>
<dbReference type="EMBL" id="CP002062">
    <property type="protein sequence ID" value="ADJ13644.1"/>
    <property type="molecule type" value="Genomic_DNA"/>
</dbReference>
<dbReference type="Pfam" id="PF00156">
    <property type="entry name" value="Pribosyltran"/>
    <property type="match status" value="1"/>
</dbReference>
<dbReference type="RefSeq" id="WP_008418756.1">
    <property type="nucleotide sequence ID" value="NC_014297.1"/>
</dbReference>
<dbReference type="InterPro" id="IPR000836">
    <property type="entry name" value="PRTase_dom"/>
</dbReference>
<accession>D8J563</accession>
<dbReference type="Proteomes" id="UP000000390">
    <property type="component" value="Chromosome"/>
</dbReference>
<dbReference type="Gene3D" id="3.40.50.2020">
    <property type="match status" value="1"/>
</dbReference>
<dbReference type="PATRIC" id="fig|795797.18.peg.252"/>
<dbReference type="Proteomes" id="UP000011645">
    <property type="component" value="Unassembled WGS sequence"/>
</dbReference>
<dbReference type="HOGENOM" id="CLU_083583_0_0_2"/>
<dbReference type="InterPro" id="IPR029057">
    <property type="entry name" value="PRTase-like"/>
</dbReference>
<name>D8J563_HALJB</name>
<evidence type="ECO:0000259" key="1">
    <source>
        <dbReference type="Pfam" id="PF00156"/>
    </source>
</evidence>